<evidence type="ECO:0000313" key="1">
    <source>
        <dbReference type="EMBL" id="MCI01459.1"/>
    </source>
</evidence>
<sequence>MAATSDEEMESLLSAFNQIYEDVKIGISEIQSLQSKHSSELQLRESLQITCNNLKKESEELAKLYSESLKNVADQ</sequence>
<accession>A0A392NQN9</accession>
<dbReference type="AlphaFoldDB" id="A0A392NQN9"/>
<reference evidence="1 2" key="1">
    <citation type="journal article" date="2018" name="Front. Plant Sci.">
        <title>Red Clover (Trifolium pratense) and Zigzag Clover (T. medium) - A Picture of Genomic Similarities and Differences.</title>
        <authorList>
            <person name="Dluhosova J."/>
            <person name="Istvanek J."/>
            <person name="Nedelnik J."/>
            <person name="Repkova J."/>
        </authorList>
    </citation>
    <scope>NUCLEOTIDE SEQUENCE [LARGE SCALE GENOMIC DNA]</scope>
    <source>
        <strain evidence="2">cv. 10/8</strain>
        <tissue evidence="1">Leaf</tissue>
    </source>
</reference>
<dbReference type="Proteomes" id="UP000265520">
    <property type="component" value="Unassembled WGS sequence"/>
</dbReference>
<name>A0A392NQN9_9FABA</name>
<proteinExistence type="predicted"/>
<dbReference type="EMBL" id="LXQA010046201">
    <property type="protein sequence ID" value="MCI01459.1"/>
    <property type="molecule type" value="Genomic_DNA"/>
</dbReference>
<protein>
    <submittedName>
        <fullName evidence="1">Protein At-4/1-like</fullName>
    </submittedName>
</protein>
<feature type="non-terminal residue" evidence="1">
    <location>
        <position position="75"/>
    </location>
</feature>
<comment type="caution">
    <text evidence="1">The sequence shown here is derived from an EMBL/GenBank/DDBJ whole genome shotgun (WGS) entry which is preliminary data.</text>
</comment>
<evidence type="ECO:0000313" key="2">
    <source>
        <dbReference type="Proteomes" id="UP000265520"/>
    </source>
</evidence>
<keyword evidence="2" id="KW-1185">Reference proteome</keyword>
<organism evidence="1 2">
    <name type="scientific">Trifolium medium</name>
    <dbReference type="NCBI Taxonomy" id="97028"/>
    <lineage>
        <taxon>Eukaryota</taxon>
        <taxon>Viridiplantae</taxon>
        <taxon>Streptophyta</taxon>
        <taxon>Embryophyta</taxon>
        <taxon>Tracheophyta</taxon>
        <taxon>Spermatophyta</taxon>
        <taxon>Magnoliopsida</taxon>
        <taxon>eudicotyledons</taxon>
        <taxon>Gunneridae</taxon>
        <taxon>Pentapetalae</taxon>
        <taxon>rosids</taxon>
        <taxon>fabids</taxon>
        <taxon>Fabales</taxon>
        <taxon>Fabaceae</taxon>
        <taxon>Papilionoideae</taxon>
        <taxon>50 kb inversion clade</taxon>
        <taxon>NPAAA clade</taxon>
        <taxon>Hologalegina</taxon>
        <taxon>IRL clade</taxon>
        <taxon>Trifolieae</taxon>
        <taxon>Trifolium</taxon>
    </lineage>
</organism>